<proteinExistence type="predicted"/>
<feature type="region of interest" description="Disordered" evidence="1">
    <location>
        <begin position="26"/>
        <end position="83"/>
    </location>
</feature>
<sequence>MDDLAAQPMKEDSSVNDILQHLGLTPLDLSEADSEHGGRYSQSTVSPASSSTTPPASAGDCHPAPQLEWGDYQDPLTSPDKMA</sequence>
<dbReference type="AlphaFoldDB" id="A0A3A2Z011"/>
<gene>
    <name evidence="2" type="ORF">PHISCL_11175</name>
</gene>
<comment type="caution">
    <text evidence="2">The sequence shown here is derived from an EMBL/GenBank/DDBJ whole genome shotgun (WGS) entry which is preliminary data.</text>
</comment>
<organism evidence="2 3">
    <name type="scientific">Aspergillus sclerotialis</name>
    <dbReference type="NCBI Taxonomy" id="2070753"/>
    <lineage>
        <taxon>Eukaryota</taxon>
        <taxon>Fungi</taxon>
        <taxon>Dikarya</taxon>
        <taxon>Ascomycota</taxon>
        <taxon>Pezizomycotina</taxon>
        <taxon>Eurotiomycetes</taxon>
        <taxon>Eurotiomycetidae</taxon>
        <taxon>Eurotiales</taxon>
        <taxon>Aspergillaceae</taxon>
        <taxon>Aspergillus</taxon>
        <taxon>Aspergillus subgen. Polypaecilum</taxon>
    </lineage>
</organism>
<dbReference type="OrthoDB" id="4136018at2759"/>
<name>A0A3A2Z011_9EURO</name>
<dbReference type="EMBL" id="MVGC01004531">
    <property type="protein sequence ID" value="RJE16488.1"/>
    <property type="molecule type" value="Genomic_DNA"/>
</dbReference>
<reference evidence="3" key="1">
    <citation type="submission" date="2017-02" db="EMBL/GenBank/DDBJ databases">
        <authorList>
            <person name="Tafer H."/>
            <person name="Lopandic K."/>
        </authorList>
    </citation>
    <scope>NUCLEOTIDE SEQUENCE [LARGE SCALE GENOMIC DNA]</scope>
    <source>
        <strain evidence="3">CBS 366.77</strain>
    </source>
</reference>
<evidence type="ECO:0000313" key="3">
    <source>
        <dbReference type="Proteomes" id="UP000266188"/>
    </source>
</evidence>
<accession>A0A3A2Z011</accession>
<evidence type="ECO:0000313" key="2">
    <source>
        <dbReference type="EMBL" id="RJE16488.1"/>
    </source>
</evidence>
<protein>
    <submittedName>
        <fullName evidence="2">Uncharacterized protein</fullName>
    </submittedName>
</protein>
<evidence type="ECO:0000256" key="1">
    <source>
        <dbReference type="SAM" id="MobiDB-lite"/>
    </source>
</evidence>
<feature type="compositionally biased region" description="Low complexity" evidence="1">
    <location>
        <begin position="41"/>
        <end position="58"/>
    </location>
</feature>
<keyword evidence="3" id="KW-1185">Reference proteome</keyword>
<feature type="non-terminal residue" evidence="2">
    <location>
        <position position="83"/>
    </location>
</feature>
<dbReference type="Proteomes" id="UP000266188">
    <property type="component" value="Unassembled WGS sequence"/>
</dbReference>